<evidence type="ECO:0000256" key="1">
    <source>
        <dbReference type="SAM" id="Phobius"/>
    </source>
</evidence>
<gene>
    <name evidence="3" type="ORF">ACFSBX_14175</name>
</gene>
<keyword evidence="4" id="KW-1185">Reference proteome</keyword>
<dbReference type="AlphaFoldDB" id="A0ABD6CR26"/>
<dbReference type="Pfam" id="PF07760">
    <property type="entry name" value="DUF1616"/>
    <property type="match status" value="1"/>
</dbReference>
<dbReference type="EMBL" id="JBHUDK010000012">
    <property type="protein sequence ID" value="MFD1600107.1"/>
    <property type="molecule type" value="Genomic_DNA"/>
</dbReference>
<proteinExistence type="predicted"/>
<keyword evidence="1" id="KW-0472">Membrane</keyword>
<dbReference type="InterPro" id="IPR014495">
    <property type="entry name" value="UCP018671"/>
</dbReference>
<feature type="transmembrane region" description="Helical" evidence="1">
    <location>
        <begin position="121"/>
        <end position="142"/>
    </location>
</feature>
<sequence>MTRSHSSRRTFATWLDLVATVVLALLTIVPVLIPGEQGLLGLLRVPLGFVFVFLLPGYAVQSALYPASSLDTHDRFSAGMENAETKRGPTPLERLVLSVGLSVVTVPLVGLVWNFTPWGIAIQQVLGSLAAVVVVAVVLGAYRRAKLRPEDRFRLPLERISTEYWPALEGRTTREKRLNIAVALLVVFAVIAVGTAIAMPKGGEEYTELYLLSEDPESGTLTASEYPETFTPGEPQELHVGIGNRETHSATYTVVVKLQEIEPVTGERNVVEETELDRFSTTVESGQSERISRTVTPDSSVTGQNLRLVFLLYEGTPAADASVANAYREVHLWVTVSPSNSEDVPNVEAVSPYPADRRVTGI</sequence>
<dbReference type="Proteomes" id="UP001597085">
    <property type="component" value="Unassembled WGS sequence"/>
</dbReference>
<evidence type="ECO:0000259" key="2">
    <source>
        <dbReference type="Pfam" id="PF07760"/>
    </source>
</evidence>
<dbReference type="RefSeq" id="WP_256421159.1">
    <property type="nucleotide sequence ID" value="NZ_JANHDI010000006.1"/>
</dbReference>
<reference evidence="3 4" key="1">
    <citation type="journal article" date="2019" name="Int. J. Syst. Evol. Microbiol.">
        <title>The Global Catalogue of Microorganisms (GCM) 10K type strain sequencing project: providing services to taxonomists for standard genome sequencing and annotation.</title>
        <authorList>
            <consortium name="The Broad Institute Genomics Platform"/>
            <consortium name="The Broad Institute Genome Sequencing Center for Infectious Disease"/>
            <person name="Wu L."/>
            <person name="Ma J."/>
        </authorList>
    </citation>
    <scope>NUCLEOTIDE SEQUENCE [LARGE SCALE GENOMIC DNA]</scope>
    <source>
        <strain evidence="3 4">CGMCC 1.12121</strain>
    </source>
</reference>
<feature type="transmembrane region" description="Helical" evidence="1">
    <location>
        <begin position="12"/>
        <end position="33"/>
    </location>
</feature>
<keyword evidence="1" id="KW-1133">Transmembrane helix</keyword>
<feature type="transmembrane region" description="Helical" evidence="1">
    <location>
        <begin position="178"/>
        <end position="199"/>
    </location>
</feature>
<evidence type="ECO:0000313" key="4">
    <source>
        <dbReference type="Proteomes" id="UP001597085"/>
    </source>
</evidence>
<accession>A0ABD6CR26</accession>
<feature type="domain" description="DUF1616" evidence="2">
    <location>
        <begin position="21"/>
        <end position="335"/>
    </location>
</feature>
<feature type="transmembrane region" description="Helical" evidence="1">
    <location>
        <begin position="95"/>
        <end position="115"/>
    </location>
</feature>
<organism evidence="3 4">
    <name type="scientific">Halobellus rarus</name>
    <dbReference type="NCBI Taxonomy" id="1126237"/>
    <lineage>
        <taxon>Archaea</taxon>
        <taxon>Methanobacteriati</taxon>
        <taxon>Methanobacteriota</taxon>
        <taxon>Stenosarchaea group</taxon>
        <taxon>Halobacteria</taxon>
        <taxon>Halobacteriales</taxon>
        <taxon>Haloferacaceae</taxon>
        <taxon>Halobellus</taxon>
    </lineage>
</organism>
<protein>
    <submittedName>
        <fullName evidence="3">DUF1616 domain-containing protein</fullName>
    </submittedName>
</protein>
<keyword evidence="1" id="KW-0812">Transmembrane</keyword>
<feature type="transmembrane region" description="Helical" evidence="1">
    <location>
        <begin position="39"/>
        <end position="60"/>
    </location>
</feature>
<name>A0ABD6CR26_9EURY</name>
<dbReference type="InterPro" id="IPR011674">
    <property type="entry name" value="DUF1616"/>
</dbReference>
<evidence type="ECO:0000313" key="3">
    <source>
        <dbReference type="EMBL" id="MFD1600107.1"/>
    </source>
</evidence>
<dbReference type="PIRSF" id="PIRSF018671">
    <property type="entry name" value="UCP018671"/>
    <property type="match status" value="1"/>
</dbReference>
<comment type="caution">
    <text evidence="3">The sequence shown here is derived from an EMBL/GenBank/DDBJ whole genome shotgun (WGS) entry which is preliminary data.</text>
</comment>